<dbReference type="InterPro" id="IPR011010">
    <property type="entry name" value="DNA_brk_join_enz"/>
</dbReference>
<keyword evidence="4" id="KW-0233">DNA recombination</keyword>
<dbReference type="PROSITE" id="PS51898">
    <property type="entry name" value="TYR_RECOMBINASE"/>
    <property type="match status" value="1"/>
</dbReference>
<dbReference type="PROSITE" id="PS51900">
    <property type="entry name" value="CB"/>
    <property type="match status" value="1"/>
</dbReference>
<organism evidence="8 9">
    <name type="scientific">Variovorax dokdonensis</name>
    <dbReference type="NCBI Taxonomy" id="344883"/>
    <lineage>
        <taxon>Bacteria</taxon>
        <taxon>Pseudomonadati</taxon>
        <taxon>Pseudomonadota</taxon>
        <taxon>Betaproteobacteria</taxon>
        <taxon>Burkholderiales</taxon>
        <taxon>Comamonadaceae</taxon>
        <taxon>Variovorax</taxon>
    </lineage>
</organism>
<evidence type="ECO:0000259" key="6">
    <source>
        <dbReference type="PROSITE" id="PS51898"/>
    </source>
</evidence>
<comment type="similarity">
    <text evidence="1">Belongs to the 'phage' integrase family.</text>
</comment>
<dbReference type="Pfam" id="PF00589">
    <property type="entry name" value="Phage_integrase"/>
    <property type="match status" value="1"/>
</dbReference>
<dbReference type="PANTHER" id="PTHR30629">
    <property type="entry name" value="PROPHAGE INTEGRASE"/>
    <property type="match status" value="1"/>
</dbReference>
<gene>
    <name evidence="8" type="ORF">QTH91_04570</name>
</gene>
<dbReference type="Proteomes" id="UP001174908">
    <property type="component" value="Unassembled WGS sequence"/>
</dbReference>
<dbReference type="Gene3D" id="1.10.150.130">
    <property type="match status" value="1"/>
</dbReference>
<evidence type="ECO:0000259" key="7">
    <source>
        <dbReference type="PROSITE" id="PS51900"/>
    </source>
</evidence>
<comment type="caution">
    <text evidence="8">The sequence shown here is derived from an EMBL/GenBank/DDBJ whole genome shotgun (WGS) entry which is preliminary data.</text>
</comment>
<evidence type="ECO:0000256" key="5">
    <source>
        <dbReference type="PROSITE-ProRule" id="PRU01248"/>
    </source>
</evidence>
<dbReference type="InterPro" id="IPR038488">
    <property type="entry name" value="Integrase_DNA-bd_sf"/>
</dbReference>
<evidence type="ECO:0000313" key="8">
    <source>
        <dbReference type="EMBL" id="MDM0043748.1"/>
    </source>
</evidence>
<dbReference type="GO" id="GO:0003677">
    <property type="term" value="F:DNA binding"/>
    <property type="evidence" value="ECO:0007669"/>
    <property type="project" value="UniProtKB-KW"/>
</dbReference>
<evidence type="ECO:0000256" key="1">
    <source>
        <dbReference type="ARBA" id="ARBA00008857"/>
    </source>
</evidence>
<dbReference type="Gene3D" id="1.10.443.10">
    <property type="entry name" value="Intergrase catalytic core"/>
    <property type="match status" value="1"/>
</dbReference>
<dbReference type="CDD" id="cd00801">
    <property type="entry name" value="INT_P4_C"/>
    <property type="match status" value="1"/>
</dbReference>
<evidence type="ECO:0000256" key="2">
    <source>
        <dbReference type="ARBA" id="ARBA00022908"/>
    </source>
</evidence>
<dbReference type="RefSeq" id="WP_286658832.1">
    <property type="nucleotide sequence ID" value="NZ_JASZYV010000001.1"/>
</dbReference>
<dbReference type="EMBL" id="JASZYV010000001">
    <property type="protein sequence ID" value="MDM0043748.1"/>
    <property type="molecule type" value="Genomic_DNA"/>
</dbReference>
<evidence type="ECO:0000256" key="4">
    <source>
        <dbReference type="ARBA" id="ARBA00023172"/>
    </source>
</evidence>
<proteinExistence type="inferred from homology"/>
<dbReference type="InterPro" id="IPR002104">
    <property type="entry name" value="Integrase_catalytic"/>
</dbReference>
<dbReference type="Pfam" id="PF22022">
    <property type="entry name" value="Phage_int_M"/>
    <property type="match status" value="1"/>
</dbReference>
<dbReference type="InterPro" id="IPR044068">
    <property type="entry name" value="CB"/>
</dbReference>
<dbReference type="PANTHER" id="PTHR30629:SF2">
    <property type="entry name" value="PROPHAGE INTEGRASE INTS-RELATED"/>
    <property type="match status" value="1"/>
</dbReference>
<name>A0ABT7N732_9BURK</name>
<keyword evidence="2" id="KW-0229">DNA integration</keyword>
<evidence type="ECO:0000313" key="9">
    <source>
        <dbReference type="Proteomes" id="UP001174908"/>
    </source>
</evidence>
<keyword evidence="3 5" id="KW-0238">DNA-binding</keyword>
<evidence type="ECO:0000256" key="3">
    <source>
        <dbReference type="ARBA" id="ARBA00023125"/>
    </source>
</evidence>
<dbReference type="InterPro" id="IPR013762">
    <property type="entry name" value="Integrase-like_cat_sf"/>
</dbReference>
<dbReference type="SUPFAM" id="SSF56349">
    <property type="entry name" value="DNA breaking-rejoining enzymes"/>
    <property type="match status" value="1"/>
</dbReference>
<dbReference type="InterPro" id="IPR053876">
    <property type="entry name" value="Phage_int_M"/>
</dbReference>
<dbReference type="InterPro" id="IPR050808">
    <property type="entry name" value="Phage_Integrase"/>
</dbReference>
<sequence length="406" mass="45992">MALTDTACKNARCGEDRPYQRFSDAGGLYLEVTAAGSKLWRWKYRFNGKEKRLAIGMYPEISLAQARRARDDARDLLKAGTDPVQAKADRKLADRVKLENTFESVARAWYDHWKGSKSPRHADYVLRRLEADVFPELGRRPIADITAPQLLAVAKKIESRGAVDIAKRAWQTCGQIFRYGLAHGLLERNPATDVKPSDALKPRKKAHFARLDAKEMPELLRKIEAYAGTPVTRLSMKLMALTFVRTGELIGAHWDEFDLEKAKEWRIPAERMKMKTPHIVPLSKQAIEVLQTIHELRGLSGLLFPGERDHDKPMSNNTILAALKRMGYGGRMTGHGFRGVASTILHELGHRHDIIELQLAHQERDDVSAAYNFATYLPQRRKMMQAWADHLDMLRAGAKVIPFKAA</sequence>
<feature type="domain" description="Core-binding (CB)" evidence="7">
    <location>
        <begin position="100"/>
        <end position="181"/>
    </location>
</feature>
<dbReference type="Pfam" id="PF13356">
    <property type="entry name" value="Arm-DNA-bind_3"/>
    <property type="match status" value="1"/>
</dbReference>
<accession>A0ABT7N732</accession>
<dbReference type="InterPro" id="IPR025166">
    <property type="entry name" value="Integrase_DNA_bind_dom"/>
</dbReference>
<keyword evidence="9" id="KW-1185">Reference proteome</keyword>
<dbReference type="InterPro" id="IPR010998">
    <property type="entry name" value="Integrase_recombinase_N"/>
</dbReference>
<dbReference type="Gene3D" id="3.30.160.390">
    <property type="entry name" value="Integrase, DNA-binding domain"/>
    <property type="match status" value="1"/>
</dbReference>
<protein>
    <submittedName>
        <fullName evidence="8">Integrase arm-type DNA-binding domain-containing protein</fullName>
    </submittedName>
</protein>
<reference evidence="8" key="1">
    <citation type="submission" date="2023-06" db="EMBL/GenBank/DDBJ databases">
        <authorList>
            <person name="Jiang Y."/>
            <person name="Liu Q."/>
        </authorList>
    </citation>
    <scope>NUCLEOTIDE SEQUENCE</scope>
    <source>
        <strain evidence="8">CGMCC 1.12089</strain>
    </source>
</reference>
<feature type="domain" description="Tyr recombinase" evidence="6">
    <location>
        <begin position="206"/>
        <end position="384"/>
    </location>
</feature>